<evidence type="ECO:0000313" key="9">
    <source>
        <dbReference type="Proteomes" id="UP000179524"/>
    </source>
</evidence>
<keyword evidence="2" id="KW-1003">Cell membrane</keyword>
<dbReference type="Pfam" id="PF00482">
    <property type="entry name" value="T2SSF"/>
    <property type="match status" value="1"/>
</dbReference>
<comment type="caution">
    <text evidence="8">The sequence shown here is derived from an EMBL/GenBank/DDBJ whole genome shotgun (WGS) entry which is preliminary data.</text>
</comment>
<feature type="transmembrane region" description="Helical" evidence="6">
    <location>
        <begin position="279"/>
        <end position="304"/>
    </location>
</feature>
<evidence type="ECO:0000256" key="5">
    <source>
        <dbReference type="ARBA" id="ARBA00023136"/>
    </source>
</evidence>
<name>A0A1S2LFN3_9BACI</name>
<dbReference type="EMBL" id="MLQR01000045">
    <property type="protein sequence ID" value="OIJ11050.1"/>
    <property type="molecule type" value="Genomic_DNA"/>
</dbReference>
<proteinExistence type="predicted"/>
<dbReference type="InterPro" id="IPR042094">
    <property type="entry name" value="T2SS_GspF_sf"/>
</dbReference>
<reference evidence="8 9" key="1">
    <citation type="submission" date="2016-10" db="EMBL/GenBank/DDBJ databases">
        <title>Draft genome sequences of four alkaliphilic bacteria belonging to the Anaerobacillus genus.</title>
        <authorList>
            <person name="Bassil N.M."/>
            <person name="Lloyd J.R."/>
        </authorList>
    </citation>
    <scope>NUCLEOTIDE SEQUENCE [LARGE SCALE GENOMIC DNA]</scope>
    <source>
        <strain evidence="8 9">DSM 18345</strain>
    </source>
</reference>
<keyword evidence="5 6" id="KW-0472">Membrane</keyword>
<keyword evidence="3 6" id="KW-0812">Transmembrane</keyword>
<protein>
    <recommendedName>
        <fullName evidence="7">Type II secretion system protein GspF domain-containing protein</fullName>
    </recommendedName>
</protein>
<dbReference type="Gene3D" id="1.20.81.30">
    <property type="entry name" value="Type II secretion system (T2SS), domain F"/>
    <property type="match status" value="1"/>
</dbReference>
<feature type="transmembrane region" description="Helical" evidence="6">
    <location>
        <begin position="6"/>
        <end position="26"/>
    </location>
</feature>
<feature type="transmembrane region" description="Helical" evidence="6">
    <location>
        <begin position="133"/>
        <end position="153"/>
    </location>
</feature>
<feature type="transmembrane region" description="Helical" evidence="6">
    <location>
        <begin position="104"/>
        <end position="127"/>
    </location>
</feature>
<accession>A0A1S2LFN3</accession>
<evidence type="ECO:0000256" key="1">
    <source>
        <dbReference type="ARBA" id="ARBA00004651"/>
    </source>
</evidence>
<keyword evidence="9" id="KW-1185">Reference proteome</keyword>
<evidence type="ECO:0000256" key="2">
    <source>
        <dbReference type="ARBA" id="ARBA00022475"/>
    </source>
</evidence>
<dbReference type="InterPro" id="IPR018076">
    <property type="entry name" value="T2SS_GspF_dom"/>
</dbReference>
<dbReference type="PANTHER" id="PTHR35007:SF2">
    <property type="entry name" value="PILUS ASSEMBLE PROTEIN"/>
    <property type="match status" value="1"/>
</dbReference>
<evidence type="ECO:0000256" key="3">
    <source>
        <dbReference type="ARBA" id="ARBA00022692"/>
    </source>
</evidence>
<gene>
    <name evidence="8" type="ORF">BKP37_16705</name>
</gene>
<dbReference type="PANTHER" id="PTHR35007">
    <property type="entry name" value="INTEGRAL MEMBRANE PROTEIN-RELATED"/>
    <property type="match status" value="1"/>
</dbReference>
<feature type="domain" description="Type II secretion system protein GspF" evidence="7">
    <location>
        <begin position="170"/>
        <end position="296"/>
    </location>
</feature>
<dbReference type="GO" id="GO:0005886">
    <property type="term" value="C:plasma membrane"/>
    <property type="evidence" value="ECO:0007669"/>
    <property type="project" value="UniProtKB-SubCell"/>
</dbReference>
<comment type="subcellular location">
    <subcellularLocation>
        <location evidence="1">Cell membrane</location>
        <topology evidence="1">Multi-pass membrane protein</topology>
    </subcellularLocation>
</comment>
<evidence type="ECO:0000256" key="4">
    <source>
        <dbReference type="ARBA" id="ARBA00022989"/>
    </source>
</evidence>
<evidence type="ECO:0000259" key="7">
    <source>
        <dbReference type="Pfam" id="PF00482"/>
    </source>
</evidence>
<dbReference type="OrthoDB" id="9810662at2"/>
<dbReference type="Proteomes" id="UP000179524">
    <property type="component" value="Unassembled WGS sequence"/>
</dbReference>
<dbReference type="AlphaFoldDB" id="A0A1S2LFN3"/>
<evidence type="ECO:0000256" key="6">
    <source>
        <dbReference type="SAM" id="Phobius"/>
    </source>
</evidence>
<evidence type="ECO:0000313" key="8">
    <source>
        <dbReference type="EMBL" id="OIJ11050.1"/>
    </source>
</evidence>
<sequence length="308" mass="34906">MLIFSLWLFSFLFFTCIGFLFFNRLYKSKMIMHKRVSLLITPTQKGIKVDETLRNKTLSARLIQPTISKIRVLAVNKMPKQKMVQIEKKLQAAGHPLGMSAGDFLLIQLTLPVALFIVFTILLAPATEETGKVVLLSGIVAFFSYGYMNYYLVAKSNQRTKQIDKAMPDFFDMLNVSIEAGMGLDGALKKVCSQMDSPLSREFLSALEDMKLGKSRKQAFIELKERVPSDFFKSVMSSMIQADQMGIGISKVLRAQTKRIREKQRYSAKEQAMKAPVKMLIPMVLFIFPTLFIVLIGPVVVNFITQFL</sequence>
<organism evidence="8 9">
    <name type="scientific">Anaerobacillus alkalilacustris</name>
    <dbReference type="NCBI Taxonomy" id="393763"/>
    <lineage>
        <taxon>Bacteria</taxon>
        <taxon>Bacillati</taxon>
        <taxon>Bacillota</taxon>
        <taxon>Bacilli</taxon>
        <taxon>Bacillales</taxon>
        <taxon>Bacillaceae</taxon>
        <taxon>Anaerobacillus</taxon>
    </lineage>
</organism>
<keyword evidence="4 6" id="KW-1133">Transmembrane helix</keyword>